<proteinExistence type="inferred from homology"/>
<evidence type="ECO:0000313" key="5">
    <source>
        <dbReference type="Proteomes" id="UP001409585"/>
    </source>
</evidence>
<dbReference type="EMBL" id="BAABLX010000023">
    <property type="protein sequence ID" value="GAA4944173.1"/>
    <property type="molecule type" value="Genomic_DNA"/>
</dbReference>
<feature type="domain" description="Gp5/Type VI secretion system Vgr C-terminal trimerisation" evidence="3">
    <location>
        <begin position="470"/>
        <end position="563"/>
    </location>
</feature>
<dbReference type="Gene3D" id="2.30.110.50">
    <property type="match status" value="1"/>
</dbReference>
<protein>
    <submittedName>
        <fullName evidence="4">Type VI secretion system tip protein TssI/VgrG</fullName>
    </submittedName>
</protein>
<dbReference type="InterPro" id="IPR054030">
    <property type="entry name" value="Gp5_Vgr_C"/>
</dbReference>
<dbReference type="InterPro" id="IPR006533">
    <property type="entry name" value="T6SS_Vgr_RhsGE"/>
</dbReference>
<dbReference type="RefSeq" id="WP_345422146.1">
    <property type="nucleotide sequence ID" value="NZ_AP031496.1"/>
</dbReference>
<dbReference type="AlphaFoldDB" id="A0AAV3U3L8"/>
<name>A0AAV3U3L8_9ALTE</name>
<dbReference type="SUPFAM" id="SSF69349">
    <property type="entry name" value="Phage fibre proteins"/>
    <property type="match status" value="1"/>
</dbReference>
<comment type="similarity">
    <text evidence="1">Belongs to the VgrG protein family.</text>
</comment>
<dbReference type="Proteomes" id="UP001409585">
    <property type="component" value="Unassembled WGS sequence"/>
</dbReference>
<evidence type="ECO:0000256" key="1">
    <source>
        <dbReference type="ARBA" id="ARBA00005558"/>
    </source>
</evidence>
<dbReference type="InterPro" id="IPR017847">
    <property type="entry name" value="T6SS_RhsGE_Vgr_subset"/>
</dbReference>
<sequence length="588" mass="65126">MAGGLVTQDKRLIRLTTVLAQDELIPARMTYNETMGDGFTINVDAFSEINHDIQARDLVGTAITLAIVDADNNLRYFNGLIQHLRAGPSTTRNNHTSYHITVVSWLQLLLSKRNNYRIFQDTPIPSVIKQVFADYGGAVEFDIKTTRGYKNWRYLVQYDETDLNFVYRLLALEGLSFFFEHANGQHTLKVVDDSSSLASLAPKSVIDLHPNNYAADSFTQWTRNSHFATGKHELVSYNYNKPSKSLFMNQQVDADIAAIPNVANVTSYSYSGDYTAEDEGSSILKARVKRESAKVNTWSGSGNVRTMAVGKNFSIIRTDGTVHPDKDIIFSATKVSLIADDINGALTSHVTAVKEGHLYYPSATAPKVPSLQTARVVGKKGQEIQTDEHGRIKVRFHWDRNGRHDGQNTCFLRVMQGFASSGFGMQFTPRVGDEVVIAFENGNPDRPFVIGSLYNSENNPPYADQNGLRSGVRTRSSLNGGEDNCNELYFHDEKGKEEVYFQAEKDHNVLVKNNQTIKIGNDKKHQVVNNETHDVGNNLTIMAGNKILVDAGNELKLQVGSSTITITSSKIEISSSAVAVNGSLVTLN</sequence>
<dbReference type="NCBIfam" id="TIGR03361">
    <property type="entry name" value="VI_Rhs_Vgr"/>
    <property type="match status" value="1"/>
</dbReference>
<dbReference type="SUPFAM" id="SSF69255">
    <property type="entry name" value="gp5 N-terminal domain-like"/>
    <property type="match status" value="1"/>
</dbReference>
<evidence type="ECO:0000259" key="2">
    <source>
        <dbReference type="Pfam" id="PF04717"/>
    </source>
</evidence>
<evidence type="ECO:0000259" key="3">
    <source>
        <dbReference type="Pfam" id="PF22178"/>
    </source>
</evidence>
<dbReference type="Pfam" id="PF22178">
    <property type="entry name" value="Gp5_trimer_C"/>
    <property type="match status" value="1"/>
</dbReference>
<dbReference type="Gene3D" id="3.55.50.10">
    <property type="entry name" value="Baseplate protein-like domains"/>
    <property type="match status" value="1"/>
</dbReference>
<dbReference type="Pfam" id="PF05954">
    <property type="entry name" value="Phage_GPD"/>
    <property type="match status" value="1"/>
</dbReference>
<gene>
    <name evidence="4" type="primary">tssI</name>
    <name evidence="4" type="ORF">GCM10025791_23800</name>
</gene>
<dbReference type="InterPro" id="IPR037026">
    <property type="entry name" value="Vgr_OB-fold_dom_sf"/>
</dbReference>
<dbReference type="Pfam" id="PF04717">
    <property type="entry name" value="Phage_base_V"/>
    <property type="match status" value="1"/>
</dbReference>
<dbReference type="Gene3D" id="4.10.220.110">
    <property type="match status" value="1"/>
</dbReference>
<accession>A0AAV3U3L8</accession>
<feature type="domain" description="Gp5/Type VI secretion system Vgr protein OB-fold" evidence="2">
    <location>
        <begin position="386"/>
        <end position="454"/>
    </location>
</feature>
<dbReference type="SUPFAM" id="SSF69279">
    <property type="entry name" value="Phage tail proteins"/>
    <property type="match status" value="2"/>
</dbReference>
<evidence type="ECO:0000313" key="4">
    <source>
        <dbReference type="EMBL" id="GAA4944173.1"/>
    </source>
</evidence>
<dbReference type="Gene3D" id="2.40.50.230">
    <property type="entry name" value="Gp5 N-terminal domain"/>
    <property type="match status" value="1"/>
</dbReference>
<reference evidence="5" key="1">
    <citation type="journal article" date="2019" name="Int. J. Syst. Evol. Microbiol.">
        <title>The Global Catalogue of Microorganisms (GCM) 10K type strain sequencing project: providing services to taxonomists for standard genome sequencing and annotation.</title>
        <authorList>
            <consortium name="The Broad Institute Genomics Platform"/>
            <consortium name="The Broad Institute Genome Sequencing Center for Infectious Disease"/>
            <person name="Wu L."/>
            <person name="Ma J."/>
        </authorList>
    </citation>
    <scope>NUCLEOTIDE SEQUENCE [LARGE SCALE GENOMIC DNA]</scope>
    <source>
        <strain evidence="5">JCM 19134</strain>
    </source>
</reference>
<dbReference type="NCBIfam" id="TIGR01646">
    <property type="entry name" value="vgr_GE"/>
    <property type="match status" value="1"/>
</dbReference>
<comment type="caution">
    <text evidence="4">The sequence shown here is derived from an EMBL/GenBank/DDBJ whole genome shotgun (WGS) entry which is preliminary data.</text>
</comment>
<keyword evidence="5" id="KW-1185">Reference proteome</keyword>
<dbReference type="InterPro" id="IPR006531">
    <property type="entry name" value="Gp5/Vgr_OB"/>
</dbReference>
<organism evidence="4 5">
    <name type="scientific">Halioxenophilus aromaticivorans</name>
    <dbReference type="NCBI Taxonomy" id="1306992"/>
    <lineage>
        <taxon>Bacteria</taxon>
        <taxon>Pseudomonadati</taxon>
        <taxon>Pseudomonadota</taxon>
        <taxon>Gammaproteobacteria</taxon>
        <taxon>Alteromonadales</taxon>
        <taxon>Alteromonadaceae</taxon>
        <taxon>Halioxenophilus</taxon>
    </lineage>
</organism>